<dbReference type="InterPro" id="IPR011083">
    <property type="entry name" value="Phage_tail_collar_dom"/>
</dbReference>
<gene>
    <name evidence="2" type="ORF">Cph01nite_24350</name>
</gene>
<dbReference type="InterPro" id="IPR037053">
    <property type="entry name" value="Phage_tail_collar_dom_sf"/>
</dbReference>
<protein>
    <submittedName>
        <fullName evidence="2">Tail Collar domain-containing protein</fullName>
    </submittedName>
</protein>
<comment type="caution">
    <text evidence="2">The sequence shown here is derived from an EMBL/GenBank/DDBJ whole genome shotgun (WGS) entry which is preliminary data.</text>
</comment>
<feature type="domain" description="Phage tail collar" evidence="1">
    <location>
        <begin position="7"/>
        <end position="62"/>
    </location>
</feature>
<dbReference type="RefSeq" id="WP_203674592.1">
    <property type="nucleotide sequence ID" value="NZ_BONP01000014.1"/>
</dbReference>
<evidence type="ECO:0000313" key="2">
    <source>
        <dbReference type="EMBL" id="GIG40673.1"/>
    </source>
</evidence>
<evidence type="ECO:0000313" key="3">
    <source>
        <dbReference type="Proteomes" id="UP000614741"/>
    </source>
</evidence>
<dbReference type="EMBL" id="BONP01000014">
    <property type="protein sequence ID" value="GIG40673.1"/>
    <property type="molecule type" value="Genomic_DNA"/>
</dbReference>
<organism evidence="2 3">
    <name type="scientific">Cellulomonas phragmiteti</name>
    <dbReference type="NCBI Taxonomy" id="478780"/>
    <lineage>
        <taxon>Bacteria</taxon>
        <taxon>Bacillati</taxon>
        <taxon>Actinomycetota</taxon>
        <taxon>Actinomycetes</taxon>
        <taxon>Micrococcales</taxon>
        <taxon>Cellulomonadaceae</taxon>
        <taxon>Cellulomonas</taxon>
    </lineage>
</organism>
<evidence type="ECO:0000259" key="1">
    <source>
        <dbReference type="Pfam" id="PF07484"/>
    </source>
</evidence>
<proteinExistence type="predicted"/>
<dbReference type="Pfam" id="PF07484">
    <property type="entry name" value="Collar"/>
    <property type="match status" value="1"/>
</dbReference>
<name>A0ABQ4DMU6_9CELL</name>
<dbReference type="Proteomes" id="UP000614741">
    <property type="component" value="Unassembled WGS sequence"/>
</dbReference>
<keyword evidence="3" id="KW-1185">Reference proteome</keyword>
<accession>A0ABQ4DMU6</accession>
<dbReference type="SUPFAM" id="SSF88874">
    <property type="entry name" value="Receptor-binding domain of short tail fibre protein gp12"/>
    <property type="match status" value="1"/>
</dbReference>
<reference evidence="2 3" key="1">
    <citation type="submission" date="2021-01" db="EMBL/GenBank/DDBJ databases">
        <title>Whole genome shotgun sequence of Cellulomonas phragmiteti NBRC 110785.</title>
        <authorList>
            <person name="Komaki H."/>
            <person name="Tamura T."/>
        </authorList>
    </citation>
    <scope>NUCLEOTIDE SEQUENCE [LARGE SCALE GENOMIC DNA]</scope>
    <source>
        <strain evidence="2 3">NBRC 110785</strain>
    </source>
</reference>
<dbReference type="Gene3D" id="3.90.1340.10">
    <property type="entry name" value="Phage tail collar domain"/>
    <property type="match status" value="1"/>
</dbReference>
<sequence>MYDPYLGELRLFAGSFAPRGWAFCEGQIMPIQQNTALFSLLGTNFGGDGRVTFALPDLRNASPVGTGSGPGLTSFFPGDRTGVATVTLTSSQMPAHTHPVPAVDAPGTSANPSGAVWAQSRRGRAVERLYGPAASLVAMSPTTVGPAGAGQPHENMPPYLRVNVCIALQGIFPPRD</sequence>